<evidence type="ECO:0000313" key="12">
    <source>
        <dbReference type="Proteomes" id="UP000831532"/>
    </source>
</evidence>
<dbReference type="EMBL" id="CP063361">
    <property type="protein sequence ID" value="UOD32457.1"/>
    <property type="molecule type" value="Genomic_DNA"/>
</dbReference>
<feature type="compositionally biased region" description="Gly residues" evidence="9">
    <location>
        <begin position="191"/>
        <end position="200"/>
    </location>
</feature>
<evidence type="ECO:0000256" key="9">
    <source>
        <dbReference type="SAM" id="MobiDB-lite"/>
    </source>
</evidence>
<evidence type="ECO:0000313" key="11">
    <source>
        <dbReference type="EMBL" id="UOD32457.1"/>
    </source>
</evidence>
<feature type="domain" description="Type II secretion system protein GspC N-terminal" evidence="10">
    <location>
        <begin position="65"/>
        <end position="125"/>
    </location>
</feature>
<keyword evidence="12" id="KW-1185">Reference proteome</keyword>
<keyword evidence="6" id="KW-0653">Protein transport</keyword>
<dbReference type="InterPro" id="IPR024961">
    <property type="entry name" value="T2SS_GspC_N"/>
</dbReference>
<proteinExistence type="predicted"/>
<gene>
    <name evidence="11" type="ORF">INH39_12855</name>
</gene>
<sequence>MKRLPIVFSLLAVVLLSASIAYWAMQFIKGPDRPIVAAASAPDPVPASDAGATLFGGQAATVVVSNYQLTGVISAGRDSAAILVADGQPPRALKVGREVAPGVTVSAVFPRYVMLSEGGVEKRIELATDAKAGPEMAPPMAAPPPMPPPDNSASNPPPAAPPDASQGLTPTPPPTTPPQQMPGPTRSVVSPGGGNQPPTQ</sequence>
<feature type="compositionally biased region" description="Pro residues" evidence="9">
    <location>
        <begin position="170"/>
        <end position="181"/>
    </location>
</feature>
<dbReference type="Gene3D" id="2.30.30.830">
    <property type="match status" value="1"/>
</dbReference>
<keyword evidence="5" id="KW-0812">Transmembrane</keyword>
<evidence type="ECO:0000256" key="4">
    <source>
        <dbReference type="ARBA" id="ARBA00022519"/>
    </source>
</evidence>
<keyword evidence="8" id="KW-0472">Membrane</keyword>
<evidence type="ECO:0000256" key="3">
    <source>
        <dbReference type="ARBA" id="ARBA00022475"/>
    </source>
</evidence>
<accession>A0ABY4ACZ9</accession>
<name>A0ABY4ACZ9_9BURK</name>
<evidence type="ECO:0000259" key="10">
    <source>
        <dbReference type="Pfam" id="PF11356"/>
    </source>
</evidence>
<keyword evidence="2" id="KW-0813">Transport</keyword>
<keyword evidence="3" id="KW-1003">Cell membrane</keyword>
<reference evidence="11 12" key="1">
    <citation type="submission" date="2020-10" db="EMBL/GenBank/DDBJ databases">
        <title>Genome analysis of Massilia species.</title>
        <authorList>
            <person name="Jung D.-H."/>
        </authorList>
    </citation>
    <scope>NUCLEOTIDE SEQUENCE [LARGE SCALE GENOMIC DNA]</scope>
    <source>
        <strain evidence="12">sipir</strain>
    </source>
</reference>
<dbReference type="Proteomes" id="UP000831532">
    <property type="component" value="Chromosome"/>
</dbReference>
<keyword evidence="4" id="KW-0997">Cell inner membrane</keyword>
<protein>
    <recommendedName>
        <fullName evidence="10">Type II secretion system protein GspC N-terminal domain-containing protein</fullName>
    </recommendedName>
</protein>
<evidence type="ECO:0000256" key="7">
    <source>
        <dbReference type="ARBA" id="ARBA00022989"/>
    </source>
</evidence>
<evidence type="ECO:0000256" key="5">
    <source>
        <dbReference type="ARBA" id="ARBA00022692"/>
    </source>
</evidence>
<comment type="subcellular location">
    <subcellularLocation>
        <location evidence="1">Cell inner membrane</location>
    </subcellularLocation>
</comment>
<dbReference type="Pfam" id="PF11356">
    <property type="entry name" value="T2SSC"/>
    <property type="match status" value="1"/>
</dbReference>
<feature type="compositionally biased region" description="Pro residues" evidence="9">
    <location>
        <begin position="136"/>
        <end position="161"/>
    </location>
</feature>
<keyword evidence="7" id="KW-1133">Transmembrane helix</keyword>
<evidence type="ECO:0000256" key="8">
    <source>
        <dbReference type="ARBA" id="ARBA00023136"/>
    </source>
</evidence>
<feature type="region of interest" description="Disordered" evidence="9">
    <location>
        <begin position="133"/>
        <end position="200"/>
    </location>
</feature>
<evidence type="ECO:0000256" key="2">
    <source>
        <dbReference type="ARBA" id="ARBA00022448"/>
    </source>
</evidence>
<evidence type="ECO:0000256" key="6">
    <source>
        <dbReference type="ARBA" id="ARBA00022927"/>
    </source>
</evidence>
<dbReference type="RefSeq" id="WP_243493494.1">
    <property type="nucleotide sequence ID" value="NZ_CP063361.1"/>
</dbReference>
<evidence type="ECO:0000256" key="1">
    <source>
        <dbReference type="ARBA" id="ARBA00004533"/>
    </source>
</evidence>
<organism evidence="11 12">
    <name type="scientific">Massilia violaceinigra</name>
    <dbReference type="NCBI Taxonomy" id="2045208"/>
    <lineage>
        <taxon>Bacteria</taxon>
        <taxon>Pseudomonadati</taxon>
        <taxon>Pseudomonadota</taxon>
        <taxon>Betaproteobacteria</taxon>
        <taxon>Burkholderiales</taxon>
        <taxon>Oxalobacteraceae</taxon>
        <taxon>Telluria group</taxon>
        <taxon>Massilia</taxon>
    </lineage>
</organism>